<accession>A0ABR4B773</accession>
<protein>
    <submittedName>
        <fullName evidence="2">Uncharacterized protein</fullName>
    </submittedName>
</protein>
<dbReference type="EMBL" id="JBHFEH010000019">
    <property type="protein sequence ID" value="KAL2053694.1"/>
    <property type="molecule type" value="Genomic_DNA"/>
</dbReference>
<feature type="region of interest" description="Disordered" evidence="1">
    <location>
        <begin position="1"/>
        <end position="20"/>
    </location>
</feature>
<proteinExistence type="predicted"/>
<keyword evidence="3" id="KW-1185">Reference proteome</keyword>
<organism evidence="2 3">
    <name type="scientific">Lepraria finkii</name>
    <dbReference type="NCBI Taxonomy" id="1340010"/>
    <lineage>
        <taxon>Eukaryota</taxon>
        <taxon>Fungi</taxon>
        <taxon>Dikarya</taxon>
        <taxon>Ascomycota</taxon>
        <taxon>Pezizomycotina</taxon>
        <taxon>Lecanoromycetes</taxon>
        <taxon>OSLEUM clade</taxon>
        <taxon>Lecanoromycetidae</taxon>
        <taxon>Lecanorales</taxon>
        <taxon>Lecanorineae</taxon>
        <taxon>Stereocaulaceae</taxon>
        <taxon>Lepraria</taxon>
    </lineage>
</organism>
<name>A0ABR4B773_9LECA</name>
<evidence type="ECO:0000313" key="3">
    <source>
        <dbReference type="Proteomes" id="UP001590951"/>
    </source>
</evidence>
<gene>
    <name evidence="2" type="ORF">ABVK25_005998</name>
</gene>
<evidence type="ECO:0000313" key="2">
    <source>
        <dbReference type="EMBL" id="KAL2053694.1"/>
    </source>
</evidence>
<dbReference type="Proteomes" id="UP001590951">
    <property type="component" value="Unassembled WGS sequence"/>
</dbReference>
<evidence type="ECO:0000256" key="1">
    <source>
        <dbReference type="SAM" id="MobiDB-lite"/>
    </source>
</evidence>
<feature type="compositionally biased region" description="Polar residues" evidence="1">
    <location>
        <begin position="1"/>
        <end position="15"/>
    </location>
</feature>
<comment type="caution">
    <text evidence="2">The sequence shown here is derived from an EMBL/GenBank/DDBJ whole genome shotgun (WGS) entry which is preliminary data.</text>
</comment>
<sequence length="257" mass="29187">MAFSQSKSSNTMRKWSTSTDRRSYSTRDRFKVSRETLIEKISIFQGHAGVLLLAGESKSHHPLKASHVLAMDVYFRVIHKGTTIFTLTIPEVWHPAEVVKFCQTDLKYFKDWFSGWYNAVGILNATEYLVHNGVGHLTEQNLVNLVEHHLPPRIIQQLNATKGQLESLSLDGLFGPALKLYGATCPCRKEAKYDYNHHIYDLEVWPLDLALSKASINQVLKRFDGFSYQAKKEACSVAVVGIEEAHPRVSTSRQRLL</sequence>
<reference evidence="2 3" key="1">
    <citation type="submission" date="2024-09" db="EMBL/GenBank/DDBJ databases">
        <title>Rethinking Asexuality: The Enigmatic Case of Functional Sexual Genes in Lepraria (Stereocaulaceae).</title>
        <authorList>
            <person name="Doellman M."/>
            <person name="Sun Y."/>
            <person name="Barcenas-Pena A."/>
            <person name="Lumbsch H.T."/>
            <person name="Grewe F."/>
        </authorList>
    </citation>
    <scope>NUCLEOTIDE SEQUENCE [LARGE SCALE GENOMIC DNA]</scope>
    <source>
        <strain evidence="2 3">Grewe 0041</strain>
    </source>
</reference>